<evidence type="ECO:0000313" key="2">
    <source>
        <dbReference type="EMBL" id="MEQ2304376.1"/>
    </source>
</evidence>
<accession>A0ABV0ZE82</accession>
<name>A0ABV0ZE82_9TELE</name>
<dbReference type="EMBL" id="JAHRIP010059121">
    <property type="protein sequence ID" value="MEQ2304376.1"/>
    <property type="molecule type" value="Genomic_DNA"/>
</dbReference>
<feature type="region of interest" description="Disordered" evidence="1">
    <location>
        <begin position="42"/>
        <end position="76"/>
    </location>
</feature>
<evidence type="ECO:0000256" key="1">
    <source>
        <dbReference type="SAM" id="MobiDB-lite"/>
    </source>
</evidence>
<reference evidence="2 3" key="1">
    <citation type="submission" date="2021-06" db="EMBL/GenBank/DDBJ databases">
        <authorList>
            <person name="Palmer J.M."/>
        </authorList>
    </citation>
    <scope>NUCLEOTIDE SEQUENCE [LARGE SCALE GENOMIC DNA]</scope>
    <source>
        <strain evidence="2 3">AS_MEX2019</strain>
        <tissue evidence="2">Muscle</tissue>
    </source>
</reference>
<keyword evidence="3" id="KW-1185">Reference proteome</keyword>
<dbReference type="Proteomes" id="UP001469553">
    <property type="component" value="Unassembled WGS sequence"/>
</dbReference>
<sequence>MGGYTGTGPLSIGVAGEIRGYNFLQSAQSGLQLPDPFPYPALLPSNHQFSHESSSPADQKTPISLCEKSPFNMGSL</sequence>
<gene>
    <name evidence="2" type="ORF">AMECASPLE_026394</name>
</gene>
<protein>
    <submittedName>
        <fullName evidence="2">Uncharacterized protein</fullName>
    </submittedName>
</protein>
<organism evidence="2 3">
    <name type="scientific">Ameca splendens</name>
    <dbReference type="NCBI Taxonomy" id="208324"/>
    <lineage>
        <taxon>Eukaryota</taxon>
        <taxon>Metazoa</taxon>
        <taxon>Chordata</taxon>
        <taxon>Craniata</taxon>
        <taxon>Vertebrata</taxon>
        <taxon>Euteleostomi</taxon>
        <taxon>Actinopterygii</taxon>
        <taxon>Neopterygii</taxon>
        <taxon>Teleostei</taxon>
        <taxon>Neoteleostei</taxon>
        <taxon>Acanthomorphata</taxon>
        <taxon>Ovalentaria</taxon>
        <taxon>Atherinomorphae</taxon>
        <taxon>Cyprinodontiformes</taxon>
        <taxon>Goodeidae</taxon>
        <taxon>Ameca</taxon>
    </lineage>
</organism>
<evidence type="ECO:0000313" key="3">
    <source>
        <dbReference type="Proteomes" id="UP001469553"/>
    </source>
</evidence>
<proteinExistence type="predicted"/>
<feature type="compositionally biased region" description="Polar residues" evidence="1">
    <location>
        <begin position="45"/>
        <end position="62"/>
    </location>
</feature>
<comment type="caution">
    <text evidence="2">The sequence shown here is derived from an EMBL/GenBank/DDBJ whole genome shotgun (WGS) entry which is preliminary data.</text>
</comment>